<reference evidence="1" key="1">
    <citation type="submission" date="2014-05" db="EMBL/GenBank/DDBJ databases">
        <authorList>
            <person name="Chronopoulou M."/>
        </authorList>
    </citation>
    <scope>NUCLEOTIDE SEQUENCE</scope>
    <source>
        <tissue evidence="1">Whole organism</tissue>
    </source>
</reference>
<protein>
    <submittedName>
        <fullName evidence="1">Uncharacterized protein</fullName>
    </submittedName>
</protein>
<dbReference type="AlphaFoldDB" id="A0A0K2TI05"/>
<proteinExistence type="predicted"/>
<organism evidence="1">
    <name type="scientific">Lepeophtheirus salmonis</name>
    <name type="common">Salmon louse</name>
    <name type="synonym">Caligus salmonis</name>
    <dbReference type="NCBI Taxonomy" id="72036"/>
    <lineage>
        <taxon>Eukaryota</taxon>
        <taxon>Metazoa</taxon>
        <taxon>Ecdysozoa</taxon>
        <taxon>Arthropoda</taxon>
        <taxon>Crustacea</taxon>
        <taxon>Multicrustacea</taxon>
        <taxon>Hexanauplia</taxon>
        <taxon>Copepoda</taxon>
        <taxon>Siphonostomatoida</taxon>
        <taxon>Caligidae</taxon>
        <taxon>Lepeophtheirus</taxon>
    </lineage>
</organism>
<sequence>MGQYVCQLHCGNLSQVSNSHGGCDRGWRVPY</sequence>
<dbReference type="EMBL" id="HACA01008317">
    <property type="protein sequence ID" value="CDW25678.1"/>
    <property type="molecule type" value="Transcribed_RNA"/>
</dbReference>
<name>A0A0K2TI05_LEPSM</name>
<accession>A0A0K2TI05</accession>
<evidence type="ECO:0000313" key="1">
    <source>
        <dbReference type="EMBL" id="CDW25678.1"/>
    </source>
</evidence>